<proteinExistence type="predicted"/>
<sequence>MKKTLFILCASILCLSVQPVQAGPAPVVVTPTSNSPIGSENSSANLLTINVSDIVPQIISLVPAKLDPATIELGKQGLILSLQNSGFDAGVSSNLVNDLIAALSPALTNGDISISGDGKVSLSKSTITVNQASFNQAIQDFNAIIDSLQGNDDTSKKKRADLLNNKVFMAISAFLRAR</sequence>
<accession>A0A9X4RK51</accession>
<feature type="chain" id="PRO_5040778261" evidence="1">
    <location>
        <begin position="23"/>
        <end position="178"/>
    </location>
</feature>
<reference evidence="2" key="1">
    <citation type="submission" date="2019-05" db="EMBL/GenBank/DDBJ databases">
        <title>Whole genome sequencing of Pseudanabaena catenata USMAC16.</title>
        <authorList>
            <person name="Khan Z."/>
            <person name="Omar W.M."/>
            <person name="Convey P."/>
            <person name="Merican F."/>
            <person name="Najimudin N."/>
        </authorList>
    </citation>
    <scope>NUCLEOTIDE SEQUENCE</scope>
    <source>
        <strain evidence="2">USMAC16</strain>
    </source>
</reference>
<organism evidence="2 3">
    <name type="scientific">Pseudanabaena catenata USMAC16</name>
    <dbReference type="NCBI Taxonomy" id="1855837"/>
    <lineage>
        <taxon>Bacteria</taxon>
        <taxon>Bacillati</taxon>
        <taxon>Cyanobacteriota</taxon>
        <taxon>Cyanophyceae</taxon>
        <taxon>Pseudanabaenales</taxon>
        <taxon>Pseudanabaenaceae</taxon>
        <taxon>Pseudanabaena</taxon>
    </lineage>
</organism>
<dbReference type="Proteomes" id="UP001152872">
    <property type="component" value="Unassembled WGS sequence"/>
</dbReference>
<evidence type="ECO:0000313" key="2">
    <source>
        <dbReference type="EMBL" id="MDG3496680.1"/>
    </source>
</evidence>
<evidence type="ECO:0000313" key="3">
    <source>
        <dbReference type="Proteomes" id="UP001152872"/>
    </source>
</evidence>
<comment type="caution">
    <text evidence="2">The sequence shown here is derived from an EMBL/GenBank/DDBJ whole genome shotgun (WGS) entry which is preliminary data.</text>
</comment>
<dbReference type="AlphaFoldDB" id="A0A9X4RK51"/>
<name>A0A9X4RK51_9CYAN</name>
<protein>
    <submittedName>
        <fullName evidence="2">Uncharacterized protein</fullName>
    </submittedName>
</protein>
<feature type="signal peptide" evidence="1">
    <location>
        <begin position="1"/>
        <end position="22"/>
    </location>
</feature>
<gene>
    <name evidence="2" type="ORF">FEV09_19250</name>
</gene>
<evidence type="ECO:0000256" key="1">
    <source>
        <dbReference type="SAM" id="SignalP"/>
    </source>
</evidence>
<dbReference type="EMBL" id="VBTY01000213">
    <property type="protein sequence ID" value="MDG3496680.1"/>
    <property type="molecule type" value="Genomic_DNA"/>
</dbReference>
<keyword evidence="3" id="KW-1185">Reference proteome</keyword>
<keyword evidence="1" id="KW-0732">Signal</keyword>
<dbReference type="RefSeq" id="WP_009628870.1">
    <property type="nucleotide sequence ID" value="NZ_VBTY01000213.1"/>
</dbReference>